<dbReference type="EMBL" id="JADGMS010000016">
    <property type="protein sequence ID" value="KAF9664320.1"/>
    <property type="molecule type" value="Genomic_DNA"/>
</dbReference>
<proteinExistence type="predicted"/>
<protein>
    <submittedName>
        <fullName evidence="2">Uncharacterized protein</fullName>
    </submittedName>
</protein>
<evidence type="ECO:0000256" key="1">
    <source>
        <dbReference type="SAM" id="MobiDB-lite"/>
    </source>
</evidence>
<reference evidence="2 3" key="1">
    <citation type="submission" date="2020-10" db="EMBL/GenBank/DDBJ databases">
        <title>Plant Genome Project.</title>
        <authorList>
            <person name="Zhang R.-G."/>
        </authorList>
    </citation>
    <scope>NUCLEOTIDE SEQUENCE [LARGE SCALE GENOMIC DNA]</scope>
    <source>
        <strain evidence="2">FAFU-HL-1</strain>
        <tissue evidence="2">Leaf</tissue>
    </source>
</reference>
<comment type="caution">
    <text evidence="2">The sequence shown here is derived from an EMBL/GenBank/DDBJ whole genome shotgun (WGS) entry which is preliminary data.</text>
</comment>
<feature type="region of interest" description="Disordered" evidence="1">
    <location>
        <begin position="76"/>
        <end position="95"/>
    </location>
</feature>
<organism evidence="2 3">
    <name type="scientific">Salix dunnii</name>
    <dbReference type="NCBI Taxonomy" id="1413687"/>
    <lineage>
        <taxon>Eukaryota</taxon>
        <taxon>Viridiplantae</taxon>
        <taxon>Streptophyta</taxon>
        <taxon>Embryophyta</taxon>
        <taxon>Tracheophyta</taxon>
        <taxon>Spermatophyta</taxon>
        <taxon>Magnoliopsida</taxon>
        <taxon>eudicotyledons</taxon>
        <taxon>Gunneridae</taxon>
        <taxon>Pentapetalae</taxon>
        <taxon>rosids</taxon>
        <taxon>fabids</taxon>
        <taxon>Malpighiales</taxon>
        <taxon>Salicaceae</taxon>
        <taxon>Saliceae</taxon>
        <taxon>Salix</taxon>
    </lineage>
</organism>
<dbReference type="AlphaFoldDB" id="A0A835J6G7"/>
<evidence type="ECO:0000313" key="2">
    <source>
        <dbReference type="EMBL" id="KAF9664320.1"/>
    </source>
</evidence>
<gene>
    <name evidence="2" type="ORF">SADUNF_Sadunf16G0006200</name>
</gene>
<keyword evidence="3" id="KW-1185">Reference proteome</keyword>
<accession>A0A835J6G7</accession>
<dbReference type="OrthoDB" id="692882at2759"/>
<name>A0A835J6G7_9ROSI</name>
<evidence type="ECO:0000313" key="3">
    <source>
        <dbReference type="Proteomes" id="UP000657918"/>
    </source>
</evidence>
<dbReference type="Proteomes" id="UP000657918">
    <property type="component" value="Chromosome 16"/>
</dbReference>
<sequence length="110" mass="12295">MNIMEDLGFENSVAWAGQVKFRTAVANASGMEVNSLALQGDDRIVVRGDGFDIPLQERREENLGIPIVSASSPWSRRNMSMLPTDGRVRARDLNPRPLRRQASLRALWTS</sequence>